<feature type="compositionally biased region" description="Basic and acidic residues" evidence="1">
    <location>
        <begin position="969"/>
        <end position="983"/>
    </location>
</feature>
<dbReference type="GO" id="GO:0004540">
    <property type="term" value="F:RNA nuclease activity"/>
    <property type="evidence" value="ECO:0007669"/>
    <property type="project" value="InterPro"/>
</dbReference>
<dbReference type="PANTHER" id="PTHR14379:SF6">
    <property type="entry name" value="EMB|CAB71880.1"/>
    <property type="match status" value="1"/>
</dbReference>
<sequence>MATRSRVFLIPAARRLLVKNVLFMSSFSARTLEASPLSCSLGRSQEEECRYVRVWAWWDFKSCHLPTGFDASKVAPTIMEAVRANGIKGPLNITAVGDVQLLSRRHQEALAYTGVRFSHFSNEVKSSFDILVDLMYWVSQNPPPAHVFFISGDKDFAGILHKLRMSNYNILLATPERAPTVLESAATIAWQWYPLLKGDDIAGKCVNHPPDGPYCSWYGNYKPSPLENPVVAQQSPSTVEVYQPSSASVPQSLVKQVRHILSLHPEGIDISDLRVQLLKLKSDLHFEKSFYGHKKFSRFLLSLPFVQLRSPSDGYFTVHLAPLESPEPCKKSSSVASRKTNGKNEEKGCPATPDDKSKVSDADKKFSITSILDHNLKPGPSQGRPNEKYVDGKSSSPALVEKHVCQSTNELQPKSSVVCDKVVDVASDIQMPPKDNNDSKVKMDSLKLTSQNLFDNDDIVRSEDASHKSMEKLTTSENHSAGIDQSKMEDNVIANYESGNFDSENKYEDSTRMEVDEVFCSPSSSPVDASPVVPRSSESEKTNNRSSTLLRWIRNWWPFRKSNARYDDYKNKVVYHVEDSKLSELDETVRQFEEPKIPGLDQNVGHVEDPKLSELDENVSPVKDSKLSELDQTASLFEETKLSEVDQNVSHSEKLELFSNASFWNDMESFVFASKGSLLFSLSRSREDLVHRIQNGGPVVLKSLPKKDILVLVELLIAEKKWLEEIPSQTFPFKLTRLVQKNSLVDQSHGANGLRSLFLGSRTSQTNLQKSSEHDVEKHNQNISHTRVSVSTTETKFTERSRNDILEDCQKLVSEILRGHPEGYNIGSFRRLFVDRYGYHLDIQKLGYQKLAALLQIMPGVKLESTYIFPSVPAVCDSDLETSILKTPATTDIHAASNSDSELCETALKDDKMESPWEELGPISINNSNNNDLELNSSQKVIELDTSKPKYLDYEPVVSDDEFSASDGDDSRLTQSEEQRKPTCNEQDSSFWKVMDLWHRSKEEEDSGNMSDNVDSLSASLVDILDSSTKSTKDTLSKIKSSNYRDNNIEKKSDNADSLEAPLADVFNSSSESTRGKSPSSNYREKQRSRKNYSFVADPVLPNKDKLVIGNSLLLEQLSSGLFIAVLAGDRSSVMIHNNLILQLLLIESVAFRGVECGVY</sequence>
<keyword evidence="4" id="KW-1185">Reference proteome</keyword>
<feature type="domain" description="HTH OST-type" evidence="2">
    <location>
        <begin position="249"/>
        <end position="322"/>
    </location>
</feature>
<feature type="domain" description="HTH OST-type" evidence="2">
    <location>
        <begin position="805"/>
        <end position="879"/>
    </location>
</feature>
<comment type="caution">
    <text evidence="3">The sequence shown here is derived from an EMBL/GenBank/DDBJ whole genome shotgun (WGS) entry which is preliminary data.</text>
</comment>
<dbReference type="Pfam" id="PF01936">
    <property type="entry name" value="NYN"/>
    <property type="match status" value="1"/>
</dbReference>
<dbReference type="EMBL" id="JAYMYS010000006">
    <property type="protein sequence ID" value="KAK7389174.1"/>
    <property type="molecule type" value="Genomic_DNA"/>
</dbReference>
<evidence type="ECO:0000256" key="1">
    <source>
        <dbReference type="SAM" id="MobiDB-lite"/>
    </source>
</evidence>
<dbReference type="InterPro" id="IPR021139">
    <property type="entry name" value="NYN"/>
</dbReference>
<feature type="compositionally biased region" description="Acidic residues" evidence="1">
    <location>
        <begin position="958"/>
        <end position="968"/>
    </location>
</feature>
<dbReference type="GO" id="GO:0005777">
    <property type="term" value="C:peroxisome"/>
    <property type="evidence" value="ECO:0007669"/>
    <property type="project" value="InterPro"/>
</dbReference>
<dbReference type="CDD" id="cd10910">
    <property type="entry name" value="PIN_limkain_b1_N_like"/>
    <property type="match status" value="1"/>
</dbReference>
<protein>
    <recommendedName>
        <fullName evidence="2">HTH OST-type domain-containing protein</fullName>
    </recommendedName>
</protein>
<name>A0AAN9XEW9_PSOTE</name>
<dbReference type="CDD" id="cd08824">
    <property type="entry name" value="LOTUS"/>
    <property type="match status" value="1"/>
</dbReference>
<evidence type="ECO:0000313" key="3">
    <source>
        <dbReference type="EMBL" id="KAK7389174.1"/>
    </source>
</evidence>
<feature type="region of interest" description="Disordered" evidence="1">
    <location>
        <begin position="325"/>
        <end position="395"/>
    </location>
</feature>
<dbReference type="AlphaFoldDB" id="A0AAN9XEW9"/>
<proteinExistence type="predicted"/>
<evidence type="ECO:0000313" key="4">
    <source>
        <dbReference type="Proteomes" id="UP001386955"/>
    </source>
</evidence>
<dbReference type="PANTHER" id="PTHR14379">
    <property type="entry name" value="LIMKAIN B LKAP"/>
    <property type="match status" value="1"/>
</dbReference>
<feature type="compositionally biased region" description="Basic and acidic residues" evidence="1">
    <location>
        <begin position="342"/>
        <end position="366"/>
    </location>
</feature>
<dbReference type="InterPro" id="IPR041966">
    <property type="entry name" value="LOTUS-like"/>
</dbReference>
<feature type="compositionally biased region" description="Low complexity" evidence="1">
    <location>
        <begin position="521"/>
        <end position="536"/>
    </location>
</feature>
<dbReference type="Pfam" id="PF12872">
    <property type="entry name" value="OST-HTH"/>
    <property type="match status" value="2"/>
</dbReference>
<feature type="region of interest" description="Disordered" evidence="1">
    <location>
        <begin position="1047"/>
        <end position="1089"/>
    </location>
</feature>
<dbReference type="InterPro" id="IPR024768">
    <property type="entry name" value="Marf1"/>
</dbReference>
<dbReference type="PROSITE" id="PS51644">
    <property type="entry name" value="HTH_OST"/>
    <property type="match status" value="2"/>
</dbReference>
<accession>A0AAN9XEW9</accession>
<feature type="region of interest" description="Disordered" evidence="1">
    <location>
        <begin position="520"/>
        <end position="543"/>
    </location>
</feature>
<dbReference type="Gene3D" id="3.30.420.610">
    <property type="entry name" value="LOTUS domain-like"/>
    <property type="match status" value="2"/>
</dbReference>
<dbReference type="Proteomes" id="UP001386955">
    <property type="component" value="Unassembled WGS sequence"/>
</dbReference>
<reference evidence="3 4" key="1">
    <citation type="submission" date="2024-01" db="EMBL/GenBank/DDBJ databases">
        <title>The genomes of 5 underutilized Papilionoideae crops provide insights into root nodulation and disease resistanc.</title>
        <authorList>
            <person name="Jiang F."/>
        </authorList>
    </citation>
    <scope>NUCLEOTIDE SEQUENCE [LARGE SCALE GENOMIC DNA]</scope>
    <source>
        <strain evidence="3">DUOXIRENSHENG_FW03</strain>
        <tissue evidence="3">Leaves</tissue>
    </source>
</reference>
<dbReference type="GO" id="GO:0010468">
    <property type="term" value="P:regulation of gene expression"/>
    <property type="evidence" value="ECO:0007669"/>
    <property type="project" value="InterPro"/>
</dbReference>
<gene>
    <name evidence="3" type="ORF">VNO78_24009</name>
</gene>
<evidence type="ECO:0000259" key="2">
    <source>
        <dbReference type="PROSITE" id="PS51644"/>
    </source>
</evidence>
<organism evidence="3 4">
    <name type="scientific">Psophocarpus tetragonolobus</name>
    <name type="common">Winged bean</name>
    <name type="synonym">Dolichos tetragonolobus</name>
    <dbReference type="NCBI Taxonomy" id="3891"/>
    <lineage>
        <taxon>Eukaryota</taxon>
        <taxon>Viridiplantae</taxon>
        <taxon>Streptophyta</taxon>
        <taxon>Embryophyta</taxon>
        <taxon>Tracheophyta</taxon>
        <taxon>Spermatophyta</taxon>
        <taxon>Magnoliopsida</taxon>
        <taxon>eudicotyledons</taxon>
        <taxon>Gunneridae</taxon>
        <taxon>Pentapetalae</taxon>
        <taxon>rosids</taxon>
        <taxon>fabids</taxon>
        <taxon>Fabales</taxon>
        <taxon>Fabaceae</taxon>
        <taxon>Papilionoideae</taxon>
        <taxon>50 kb inversion clade</taxon>
        <taxon>NPAAA clade</taxon>
        <taxon>indigoferoid/millettioid clade</taxon>
        <taxon>Phaseoleae</taxon>
        <taxon>Psophocarpus</taxon>
    </lineage>
</organism>
<feature type="region of interest" description="Disordered" evidence="1">
    <location>
        <begin position="953"/>
        <end position="986"/>
    </location>
</feature>
<dbReference type="InterPro" id="IPR025605">
    <property type="entry name" value="OST-HTH/LOTUS_dom"/>
</dbReference>
<feature type="compositionally biased region" description="Polar residues" evidence="1">
    <location>
        <begin position="1067"/>
        <end position="1082"/>
    </location>
</feature>